<dbReference type="Proteomes" id="UP000789759">
    <property type="component" value="Unassembled WGS sequence"/>
</dbReference>
<evidence type="ECO:0000256" key="1">
    <source>
        <dbReference type="SAM" id="MobiDB-lite"/>
    </source>
</evidence>
<comment type="caution">
    <text evidence="2">The sequence shown here is derived from an EMBL/GenBank/DDBJ whole genome shotgun (WGS) entry which is preliminary data.</text>
</comment>
<protein>
    <submittedName>
        <fullName evidence="2">7190_t:CDS:1</fullName>
    </submittedName>
</protein>
<feature type="compositionally biased region" description="Basic and acidic residues" evidence="1">
    <location>
        <begin position="35"/>
        <end position="50"/>
    </location>
</feature>
<evidence type="ECO:0000313" key="2">
    <source>
        <dbReference type="EMBL" id="CAG8737025.1"/>
    </source>
</evidence>
<proteinExistence type="predicted"/>
<feature type="region of interest" description="Disordered" evidence="1">
    <location>
        <begin position="1"/>
        <end position="50"/>
    </location>
</feature>
<keyword evidence="3" id="KW-1185">Reference proteome</keyword>
<sequence length="107" mass="12360">MKKLETMNTEDENIIMQNKTTLDTEISTSNNEQESQLKHQMESTKDKPNMEHENVLVDLLANKENEQDFTIVFRKKHRNKSRITIPKVGRTTVLGTSAPYTKARGLQ</sequence>
<reference evidence="2" key="1">
    <citation type="submission" date="2021-06" db="EMBL/GenBank/DDBJ databases">
        <authorList>
            <person name="Kallberg Y."/>
            <person name="Tangrot J."/>
            <person name="Rosling A."/>
        </authorList>
    </citation>
    <scope>NUCLEOTIDE SEQUENCE</scope>
    <source>
        <strain evidence="2">FL966</strain>
    </source>
</reference>
<evidence type="ECO:0000313" key="3">
    <source>
        <dbReference type="Proteomes" id="UP000789759"/>
    </source>
</evidence>
<name>A0A9N9IH76_9GLOM</name>
<feature type="compositionally biased region" description="Polar residues" evidence="1">
    <location>
        <begin position="15"/>
        <end position="34"/>
    </location>
</feature>
<gene>
    <name evidence="2" type="ORF">CPELLU_LOCUS13861</name>
</gene>
<organism evidence="2 3">
    <name type="scientific">Cetraspora pellucida</name>
    <dbReference type="NCBI Taxonomy" id="1433469"/>
    <lineage>
        <taxon>Eukaryota</taxon>
        <taxon>Fungi</taxon>
        <taxon>Fungi incertae sedis</taxon>
        <taxon>Mucoromycota</taxon>
        <taxon>Glomeromycotina</taxon>
        <taxon>Glomeromycetes</taxon>
        <taxon>Diversisporales</taxon>
        <taxon>Gigasporaceae</taxon>
        <taxon>Cetraspora</taxon>
    </lineage>
</organism>
<dbReference type="EMBL" id="CAJVQA010015408">
    <property type="protein sequence ID" value="CAG8737025.1"/>
    <property type="molecule type" value="Genomic_DNA"/>
</dbReference>
<dbReference type="AlphaFoldDB" id="A0A9N9IH76"/>
<accession>A0A9N9IH76</accession>